<evidence type="ECO:0000256" key="1">
    <source>
        <dbReference type="ARBA" id="ARBA00004127"/>
    </source>
</evidence>
<feature type="transmembrane region" description="Helical" evidence="5">
    <location>
        <begin position="49"/>
        <end position="70"/>
    </location>
</feature>
<dbReference type="Pfam" id="PF01988">
    <property type="entry name" value="VIT1"/>
    <property type="match status" value="1"/>
</dbReference>
<reference evidence="6" key="1">
    <citation type="submission" date="2019-03" db="EMBL/GenBank/DDBJ databases">
        <title>Lake Tanganyika Metagenome-Assembled Genomes (MAGs).</title>
        <authorList>
            <person name="Tran P."/>
        </authorList>
    </citation>
    <scope>NUCLEOTIDE SEQUENCE</scope>
    <source>
        <strain evidence="6">M_DeepCast_50m_m2_156</strain>
    </source>
</reference>
<sequence>MQRPRKTHREMNNGRGEWLRDLILGGQDGLVNVLGLVLGVATATSDSRIVIVAGLAAMFAEGISMGAVAYTSSKATLEFYARERAREKQEIQEFPRVEREEVRTIYRKKGFRGELLEKIVDTLTGDHERWLNVMMEEELKLEKPVESPLQSAIVVTIAALIGAVFPIIPYFFMSVAEANLITVPFSLVILFIAGAWKGRYTKVAWWRSGLELALIGIGAALIGYLIGSWLSVPLG</sequence>
<gene>
    <name evidence="6" type="ORF">FJY86_01355</name>
</gene>
<dbReference type="EMBL" id="VGJJ01000005">
    <property type="protein sequence ID" value="MBM3281972.1"/>
    <property type="molecule type" value="Genomic_DNA"/>
</dbReference>
<keyword evidence="2 5" id="KW-0812">Transmembrane</keyword>
<protein>
    <recommendedName>
        <fullName evidence="8">VIT family protein</fullName>
    </recommendedName>
</protein>
<feature type="transmembrane region" description="Helical" evidence="5">
    <location>
        <begin position="152"/>
        <end position="172"/>
    </location>
</feature>
<evidence type="ECO:0000313" key="6">
    <source>
        <dbReference type="EMBL" id="MBM3281972.1"/>
    </source>
</evidence>
<evidence type="ECO:0000256" key="2">
    <source>
        <dbReference type="ARBA" id="ARBA00022692"/>
    </source>
</evidence>
<dbReference type="GO" id="GO:0005384">
    <property type="term" value="F:manganese ion transmembrane transporter activity"/>
    <property type="evidence" value="ECO:0007669"/>
    <property type="project" value="InterPro"/>
</dbReference>
<dbReference type="PANTHER" id="PTHR31851">
    <property type="entry name" value="FE(2+)/MN(2+) TRANSPORTER PCL1"/>
    <property type="match status" value="1"/>
</dbReference>
<feature type="transmembrane region" description="Helical" evidence="5">
    <location>
        <begin position="208"/>
        <end position="230"/>
    </location>
</feature>
<proteinExistence type="predicted"/>
<keyword evidence="4 5" id="KW-0472">Membrane</keyword>
<accession>A0A8T4C624</accession>
<keyword evidence="3 5" id="KW-1133">Transmembrane helix</keyword>
<evidence type="ECO:0000313" key="7">
    <source>
        <dbReference type="Proteomes" id="UP000774699"/>
    </source>
</evidence>
<evidence type="ECO:0000256" key="4">
    <source>
        <dbReference type="ARBA" id="ARBA00023136"/>
    </source>
</evidence>
<organism evidence="6 7">
    <name type="scientific">Candidatus Iainarchaeum sp</name>
    <dbReference type="NCBI Taxonomy" id="3101447"/>
    <lineage>
        <taxon>Archaea</taxon>
        <taxon>Candidatus Iainarchaeota</taxon>
        <taxon>Candidatus Iainarchaeia</taxon>
        <taxon>Candidatus Iainarchaeales</taxon>
        <taxon>Candidatus Iainarchaeaceae</taxon>
        <taxon>Candidatus Iainarchaeum</taxon>
    </lineage>
</organism>
<name>A0A8T4C624_9ARCH</name>
<dbReference type="InterPro" id="IPR008217">
    <property type="entry name" value="Ccc1_fam"/>
</dbReference>
<dbReference type="GO" id="GO:0030026">
    <property type="term" value="P:intracellular manganese ion homeostasis"/>
    <property type="evidence" value="ECO:0007669"/>
    <property type="project" value="InterPro"/>
</dbReference>
<evidence type="ECO:0008006" key="8">
    <source>
        <dbReference type="Google" id="ProtNLM"/>
    </source>
</evidence>
<evidence type="ECO:0000256" key="3">
    <source>
        <dbReference type="ARBA" id="ARBA00022989"/>
    </source>
</evidence>
<dbReference type="Proteomes" id="UP000774699">
    <property type="component" value="Unassembled WGS sequence"/>
</dbReference>
<feature type="transmembrane region" description="Helical" evidence="5">
    <location>
        <begin position="178"/>
        <end position="196"/>
    </location>
</feature>
<comment type="subcellular location">
    <subcellularLocation>
        <location evidence="1">Endomembrane system</location>
        <topology evidence="1">Multi-pass membrane protein</topology>
    </subcellularLocation>
</comment>
<dbReference type="GO" id="GO:0012505">
    <property type="term" value="C:endomembrane system"/>
    <property type="evidence" value="ECO:0007669"/>
    <property type="project" value="UniProtKB-SubCell"/>
</dbReference>
<dbReference type="AlphaFoldDB" id="A0A8T4C624"/>
<feature type="transmembrane region" description="Helical" evidence="5">
    <location>
        <begin position="21"/>
        <end position="43"/>
    </location>
</feature>
<comment type="caution">
    <text evidence="6">The sequence shown here is derived from an EMBL/GenBank/DDBJ whole genome shotgun (WGS) entry which is preliminary data.</text>
</comment>
<evidence type="ECO:0000256" key="5">
    <source>
        <dbReference type="SAM" id="Phobius"/>
    </source>
</evidence>